<proteinExistence type="inferred from homology"/>
<comment type="similarity">
    <text evidence="2">Belongs to the terpene synthase family.</text>
</comment>
<evidence type="ECO:0000256" key="2">
    <source>
        <dbReference type="RuleBase" id="RU366034"/>
    </source>
</evidence>
<evidence type="ECO:0000313" key="3">
    <source>
        <dbReference type="EMBL" id="MDJ1135152.1"/>
    </source>
</evidence>
<evidence type="ECO:0000313" key="4">
    <source>
        <dbReference type="Proteomes" id="UP001214441"/>
    </source>
</evidence>
<dbReference type="RefSeq" id="WP_274043238.1">
    <property type="nucleotide sequence ID" value="NZ_JANCPR020000026.1"/>
</dbReference>
<dbReference type="PANTHER" id="PTHR35201:SF4">
    <property type="entry name" value="BETA-PINACENE SYNTHASE-RELATED"/>
    <property type="match status" value="1"/>
</dbReference>
<dbReference type="SFLD" id="SFLDG01020">
    <property type="entry name" value="Terpene_Cyclase_Like_2"/>
    <property type="match status" value="1"/>
</dbReference>
<comment type="cofactor">
    <cofactor evidence="2">
        <name>Mg(2+)</name>
        <dbReference type="ChEBI" id="CHEBI:18420"/>
    </cofactor>
</comment>
<evidence type="ECO:0000256" key="1">
    <source>
        <dbReference type="ARBA" id="ARBA00023239"/>
    </source>
</evidence>
<dbReference type="Pfam" id="PF19086">
    <property type="entry name" value="Terpene_syn_C_2"/>
    <property type="match status" value="1"/>
</dbReference>
<keyword evidence="2" id="KW-0460">Magnesium</keyword>
<dbReference type="SUPFAM" id="SSF48576">
    <property type="entry name" value="Terpenoid synthases"/>
    <property type="match status" value="1"/>
</dbReference>
<dbReference type="SFLD" id="SFLDS00005">
    <property type="entry name" value="Isoprenoid_Synthase_Type_I"/>
    <property type="match status" value="1"/>
</dbReference>
<dbReference type="EMBL" id="JANCPR020000026">
    <property type="protein sequence ID" value="MDJ1135152.1"/>
    <property type="molecule type" value="Genomic_DNA"/>
</dbReference>
<protein>
    <recommendedName>
        <fullName evidence="2">Terpene synthase</fullName>
        <ecNumber evidence="2">4.2.3.-</ecNumber>
    </recommendedName>
</protein>
<keyword evidence="4" id="KW-1185">Reference proteome</keyword>
<accession>A0ABT7A1D5</accession>
<dbReference type="PANTHER" id="PTHR35201">
    <property type="entry name" value="TERPENE SYNTHASE"/>
    <property type="match status" value="1"/>
</dbReference>
<dbReference type="InterPro" id="IPR034686">
    <property type="entry name" value="Terpene_cyclase-like_2"/>
</dbReference>
<keyword evidence="1 2" id="KW-0456">Lyase</keyword>
<comment type="caution">
    <text evidence="3">The sequence shown here is derived from an EMBL/GenBank/DDBJ whole genome shotgun (WGS) entry which is preliminary data.</text>
</comment>
<name>A0ABT7A1D5_9ACTN</name>
<keyword evidence="2" id="KW-0479">Metal-binding</keyword>
<reference evidence="3 4" key="1">
    <citation type="submission" date="2023-05" db="EMBL/GenBank/DDBJ databases">
        <title>Streptantibioticus silvisoli sp. nov., acidotolerant actinomycetes 1 from pine litter.</title>
        <authorList>
            <person name="Swiecimska M."/>
            <person name="Golinska P."/>
            <person name="Sangal V."/>
            <person name="Wachnowicz B."/>
            <person name="Goodfellow M."/>
        </authorList>
    </citation>
    <scope>NUCLEOTIDE SEQUENCE [LARGE SCALE GENOMIC DNA]</scope>
    <source>
        <strain evidence="3 4">DSM 42109</strain>
    </source>
</reference>
<organism evidence="3 4">
    <name type="scientific">Streptomyces iconiensis</name>
    <dbReference type="NCBI Taxonomy" id="1384038"/>
    <lineage>
        <taxon>Bacteria</taxon>
        <taxon>Bacillati</taxon>
        <taxon>Actinomycetota</taxon>
        <taxon>Actinomycetes</taxon>
        <taxon>Kitasatosporales</taxon>
        <taxon>Streptomycetaceae</taxon>
        <taxon>Streptomyces</taxon>
    </lineage>
</organism>
<dbReference type="EC" id="4.2.3.-" evidence="2"/>
<dbReference type="Proteomes" id="UP001214441">
    <property type="component" value="Unassembled WGS sequence"/>
</dbReference>
<sequence length="329" mass="36430">MTGETEAAATIPRLRLPFPARSNPHVRVLSEHLESWVRMSGCLPEAGLRAWREGRYAELVSRMYPMAAPPLLEPTAEAVMWLFLYDDHLDPGGPGATPEAAERLTQLVKEALSPGPVPPHPLAACVRGFRDTLVPLLPPQVWERFAAEVERFAEAMLHEVRSRASGTLPTPEVYLADRCLTAGWFILTTLAEANERAALEPAVANGSAHTELRRVSGEIACAINDLLSLDREFAGGEHHNLVMLVRHAEQCDVREAVTRVHDWLTARLSEYFAVRTRFLSQRTGPEAHASAELSLPRYVSGLESLMRGSLDWSLETGRYRPSGTWEGTS</sequence>
<dbReference type="InterPro" id="IPR008949">
    <property type="entry name" value="Isoprenoid_synthase_dom_sf"/>
</dbReference>
<dbReference type="Gene3D" id="1.10.600.10">
    <property type="entry name" value="Farnesyl Diphosphate Synthase"/>
    <property type="match status" value="1"/>
</dbReference>
<gene>
    <name evidence="3" type="ORF">NMN56_024965</name>
</gene>